<proteinExistence type="predicted"/>
<feature type="compositionally biased region" description="Basic and acidic residues" evidence="1">
    <location>
        <begin position="16"/>
        <end position="37"/>
    </location>
</feature>
<dbReference type="EMBL" id="OX459120">
    <property type="protein sequence ID" value="CAI9098021.1"/>
    <property type="molecule type" value="Genomic_DNA"/>
</dbReference>
<protein>
    <submittedName>
        <fullName evidence="2">OLC1v1034570C1</fullName>
    </submittedName>
</protein>
<evidence type="ECO:0000313" key="3">
    <source>
        <dbReference type="Proteomes" id="UP001161247"/>
    </source>
</evidence>
<evidence type="ECO:0000313" key="2">
    <source>
        <dbReference type="EMBL" id="CAI9098021.1"/>
    </source>
</evidence>
<feature type="region of interest" description="Disordered" evidence="1">
    <location>
        <begin position="1"/>
        <end position="118"/>
    </location>
</feature>
<dbReference type="AlphaFoldDB" id="A0AAV1CR29"/>
<gene>
    <name evidence="2" type="ORF">OLC1_LOCUS8347</name>
</gene>
<sequence>MTTSKDQESGMGGQLKWREEESANERRQHECLRKYDKIVNQSSQPRKKSTSGAGASHPIPTTEAAILNQESADLGASSKIPSPTKAEKASVLEQTLTKHLRDLQPNQPQESSSPGRDP</sequence>
<keyword evidence="3" id="KW-1185">Reference proteome</keyword>
<reference evidence="2" key="1">
    <citation type="submission" date="2023-03" db="EMBL/GenBank/DDBJ databases">
        <authorList>
            <person name="Julca I."/>
        </authorList>
    </citation>
    <scope>NUCLEOTIDE SEQUENCE</scope>
</reference>
<evidence type="ECO:0000256" key="1">
    <source>
        <dbReference type="SAM" id="MobiDB-lite"/>
    </source>
</evidence>
<feature type="compositionally biased region" description="Polar residues" evidence="1">
    <location>
        <begin position="104"/>
        <end position="118"/>
    </location>
</feature>
<name>A0AAV1CR29_OLDCO</name>
<dbReference type="Proteomes" id="UP001161247">
    <property type="component" value="Chromosome 3"/>
</dbReference>
<accession>A0AAV1CR29</accession>
<organism evidence="2 3">
    <name type="scientific">Oldenlandia corymbosa var. corymbosa</name>
    <dbReference type="NCBI Taxonomy" id="529605"/>
    <lineage>
        <taxon>Eukaryota</taxon>
        <taxon>Viridiplantae</taxon>
        <taxon>Streptophyta</taxon>
        <taxon>Embryophyta</taxon>
        <taxon>Tracheophyta</taxon>
        <taxon>Spermatophyta</taxon>
        <taxon>Magnoliopsida</taxon>
        <taxon>eudicotyledons</taxon>
        <taxon>Gunneridae</taxon>
        <taxon>Pentapetalae</taxon>
        <taxon>asterids</taxon>
        <taxon>lamiids</taxon>
        <taxon>Gentianales</taxon>
        <taxon>Rubiaceae</taxon>
        <taxon>Rubioideae</taxon>
        <taxon>Spermacoceae</taxon>
        <taxon>Hedyotis-Oldenlandia complex</taxon>
        <taxon>Oldenlandia</taxon>
    </lineage>
</organism>